<evidence type="ECO:0000313" key="1">
    <source>
        <dbReference type="EMBL" id="EGO65766.1"/>
    </source>
</evidence>
<dbReference type="AlphaFoldDB" id="F7NDV1"/>
<dbReference type="OrthoDB" id="1633695at2"/>
<dbReference type="EMBL" id="AFGF01000013">
    <property type="protein sequence ID" value="EGO65766.1"/>
    <property type="molecule type" value="Genomic_DNA"/>
</dbReference>
<dbReference type="Proteomes" id="UP000003240">
    <property type="component" value="Unassembled WGS sequence"/>
</dbReference>
<reference evidence="1 2" key="1">
    <citation type="journal article" date="2011" name="EMBO J.">
        <title>Structural diversity of bacterial flagellar motors.</title>
        <authorList>
            <person name="Chen S."/>
            <person name="Beeby M."/>
            <person name="Murphy G.E."/>
            <person name="Leadbetter J.R."/>
            <person name="Hendrixson D.R."/>
            <person name="Briegel A."/>
            <person name="Li Z."/>
            <person name="Shi J."/>
            <person name="Tocheva E.I."/>
            <person name="Muller A."/>
            <person name="Dobro M.J."/>
            <person name="Jensen G.J."/>
        </authorList>
    </citation>
    <scope>NUCLEOTIDE SEQUENCE [LARGE SCALE GENOMIC DNA]</scope>
    <source>
        <strain evidence="1 2">DSM 6540</strain>
    </source>
</reference>
<keyword evidence="2" id="KW-1185">Reference proteome</keyword>
<organism evidence="1 2">
    <name type="scientific">Acetonema longum DSM 6540</name>
    <dbReference type="NCBI Taxonomy" id="1009370"/>
    <lineage>
        <taxon>Bacteria</taxon>
        <taxon>Bacillati</taxon>
        <taxon>Bacillota</taxon>
        <taxon>Negativicutes</taxon>
        <taxon>Acetonemataceae</taxon>
        <taxon>Acetonema</taxon>
    </lineage>
</organism>
<protein>
    <submittedName>
        <fullName evidence="1">Uncharacterized protein</fullName>
    </submittedName>
</protein>
<dbReference type="STRING" id="1009370.ALO_01045"/>
<dbReference type="eggNOG" id="ENOG50307QK">
    <property type="taxonomic scope" value="Bacteria"/>
</dbReference>
<dbReference type="RefSeq" id="WP_004091907.1">
    <property type="nucleotide sequence ID" value="NZ_AFGF01000013.1"/>
</dbReference>
<proteinExistence type="predicted"/>
<sequence>MENIRELVRQWAYLDSLEPDMAGFSLTKPDCMTGSQYLIFSYSCQSRRLAFSALYDEATKDFLVKISIGLLEYVDINFICQDLAQFEAILRQRLQSQLASMAGLEPQTLGHVFGAKKITEWDYSGCLPATAAGFDLFVNPARPVRWINGAYLIVDYSDFASDSNLTIMYNIYRDDFYGEKRIRCTPAVISTFDAKEIAELQEKISTHLLPTLEEMRAEIHETDHH</sequence>
<name>F7NDV1_9FIRM</name>
<comment type="caution">
    <text evidence="1">The sequence shown here is derived from an EMBL/GenBank/DDBJ whole genome shotgun (WGS) entry which is preliminary data.</text>
</comment>
<gene>
    <name evidence="1" type="ORF">ALO_01045</name>
</gene>
<accession>F7NDV1</accession>
<evidence type="ECO:0000313" key="2">
    <source>
        <dbReference type="Proteomes" id="UP000003240"/>
    </source>
</evidence>